<dbReference type="EMBL" id="MF974398">
    <property type="protein sequence ID" value="AVH81602.1"/>
    <property type="molecule type" value="Genomic_DNA"/>
</dbReference>
<dbReference type="InterPro" id="IPR010982">
    <property type="entry name" value="Lambda_DNA-bd_dom_sf"/>
</dbReference>
<proteinExistence type="predicted"/>
<dbReference type="AlphaFoldDB" id="A0A343US29"/>
<reference evidence="1" key="1">
    <citation type="journal article" date="2018" name="Sci. Rep.">
        <title>Characterization of LE3 and LE4, the only lytic phages known to infect the spirochete Leptospira.</title>
        <authorList>
            <person name="Schiettekatte O."/>
            <person name="Vincent A.T."/>
            <person name="Malosse C."/>
            <person name="Lechat P."/>
            <person name="Chamot-Rooke J."/>
            <person name="Veyrier F.J."/>
            <person name="Picardeau M."/>
            <person name="Bourhy P."/>
        </authorList>
    </citation>
    <scope>NUCLEOTIDE SEQUENCE</scope>
    <source>
        <plasmid evidence="1">p2_L200901116</plasmid>
    </source>
</reference>
<accession>A0A343US29</accession>
<dbReference type="GO" id="GO:0003677">
    <property type="term" value="F:DNA binding"/>
    <property type="evidence" value="ECO:0007669"/>
    <property type="project" value="InterPro"/>
</dbReference>
<organism evidence="1">
    <name type="scientific">Leptospira mayottensis 200901116</name>
    <dbReference type="NCBI Taxonomy" id="1192864"/>
    <lineage>
        <taxon>Bacteria</taxon>
        <taxon>Pseudomonadati</taxon>
        <taxon>Spirochaetota</taxon>
        <taxon>Spirochaetia</taxon>
        <taxon>Leptospirales</taxon>
        <taxon>Leptospiraceae</taxon>
        <taxon>Leptospira</taxon>
    </lineage>
</organism>
<dbReference type="RefSeq" id="WP_036047695.1">
    <property type="nucleotide sequence ID" value="NZ_MF974398.1"/>
</dbReference>
<evidence type="ECO:0000313" key="1">
    <source>
        <dbReference type="EMBL" id="AVH81602.1"/>
    </source>
</evidence>
<dbReference type="Gene3D" id="1.10.260.40">
    <property type="entry name" value="lambda repressor-like DNA-binding domains"/>
    <property type="match status" value="1"/>
</dbReference>
<geneLocation type="plasmid" evidence="1">
    <name>p2_L200901116</name>
</geneLocation>
<protein>
    <submittedName>
        <fullName evidence="1">Putative transcriptional regulator</fullName>
    </submittedName>
</protein>
<sequence>MAVRKEMKPSIEEIIAHRRNCLDTEASDREALTEYIRQFANAKRGNMATLTRESGVPQSKISNFLNGTGTSVGMETLVILSLTIKNLSDR</sequence>
<name>A0A343US29_9LEPT</name>
<keyword evidence="1" id="KW-0614">Plasmid</keyword>